<protein>
    <recommendedName>
        <fullName evidence="4">DRBM domain-containing protein</fullName>
    </recommendedName>
</protein>
<dbReference type="CDD" id="cd19907">
    <property type="entry name" value="DSRM_AtDRB-like_rpt1"/>
    <property type="match status" value="1"/>
</dbReference>
<feature type="domain" description="DRBM" evidence="4">
    <location>
        <begin position="96"/>
        <end position="164"/>
    </location>
</feature>
<sequence>VQCRYKSVLQNYARRKNLDSPLYSSIREGPAHACSFKARVTIDGHTFESLEFFKNLKQAEHAAAKVALFSLACDDFQEAIFLYAHVSMYLWDDGVFYKNVLHELSLREGLPVPLYETIKCGAPHMPTFISMVEVDGEVFYGKAGRTKKKAEMKAAKVAYTALIERKLIFSLPFHGGRSCSIGSITHTVKADGVPNSTLSSDLDVTLDPNFIQKSMSVSSPVLEHGEDGKDSMAAKRATVTSSYLLCNRVRVYTRIPDIAFPKGITLMPISEDKWVAVSLEFPNEEGN</sequence>
<evidence type="ECO:0000313" key="6">
    <source>
        <dbReference type="Proteomes" id="UP000027120"/>
    </source>
</evidence>
<feature type="non-terminal residue" evidence="5">
    <location>
        <position position="1"/>
    </location>
</feature>
<dbReference type="InterPro" id="IPR014720">
    <property type="entry name" value="dsRBD_dom"/>
</dbReference>
<dbReference type="InterPro" id="IPR044450">
    <property type="entry name" value="AtDRB-like_DSRM_1"/>
</dbReference>
<dbReference type="AlphaFoldDB" id="A0A067FS75"/>
<gene>
    <name evidence="5" type="ORF">CISIN_1g0387612mg</name>
</gene>
<evidence type="ECO:0000256" key="3">
    <source>
        <dbReference type="PROSITE-ProRule" id="PRU00266"/>
    </source>
</evidence>
<dbReference type="SUPFAM" id="SSF54768">
    <property type="entry name" value="dsRNA-binding domain-like"/>
    <property type="match status" value="2"/>
</dbReference>
<dbReference type="Gene3D" id="3.30.160.20">
    <property type="match status" value="2"/>
</dbReference>
<organism evidence="5 6">
    <name type="scientific">Citrus sinensis</name>
    <name type="common">Sweet orange</name>
    <name type="synonym">Citrus aurantium var. sinensis</name>
    <dbReference type="NCBI Taxonomy" id="2711"/>
    <lineage>
        <taxon>Eukaryota</taxon>
        <taxon>Viridiplantae</taxon>
        <taxon>Streptophyta</taxon>
        <taxon>Embryophyta</taxon>
        <taxon>Tracheophyta</taxon>
        <taxon>Spermatophyta</taxon>
        <taxon>Magnoliopsida</taxon>
        <taxon>eudicotyledons</taxon>
        <taxon>Gunneridae</taxon>
        <taxon>Pentapetalae</taxon>
        <taxon>rosids</taxon>
        <taxon>malvids</taxon>
        <taxon>Sapindales</taxon>
        <taxon>Rutaceae</taxon>
        <taxon>Aurantioideae</taxon>
        <taxon>Citrus</taxon>
    </lineage>
</organism>
<evidence type="ECO:0000259" key="4">
    <source>
        <dbReference type="PROSITE" id="PS50137"/>
    </source>
</evidence>
<accession>A0A067FS75</accession>
<dbReference type="Proteomes" id="UP000027120">
    <property type="component" value="Unassembled WGS sequence"/>
</dbReference>
<dbReference type="PANTHER" id="PTHR46031:SF31">
    <property type="entry name" value="DOUBLE-STRANDED RNA-BINDING PROTEIN 1-LIKE"/>
    <property type="match status" value="1"/>
</dbReference>
<evidence type="ECO:0000256" key="2">
    <source>
        <dbReference type="ARBA" id="ARBA00022884"/>
    </source>
</evidence>
<keyword evidence="1" id="KW-0677">Repeat</keyword>
<name>A0A067FS75_CITSI</name>
<keyword evidence="6" id="KW-1185">Reference proteome</keyword>
<dbReference type="GO" id="GO:0003725">
    <property type="term" value="F:double-stranded RNA binding"/>
    <property type="evidence" value="ECO:0007669"/>
    <property type="project" value="InterPro"/>
</dbReference>
<dbReference type="PROSITE" id="PS50137">
    <property type="entry name" value="DS_RBD"/>
    <property type="match status" value="2"/>
</dbReference>
<evidence type="ECO:0000256" key="1">
    <source>
        <dbReference type="ARBA" id="ARBA00022737"/>
    </source>
</evidence>
<dbReference type="EMBL" id="KK784900">
    <property type="protein sequence ID" value="KDO66307.1"/>
    <property type="molecule type" value="Genomic_DNA"/>
</dbReference>
<proteinExistence type="predicted"/>
<keyword evidence="2 3" id="KW-0694">RNA-binding</keyword>
<dbReference type="PANTHER" id="PTHR46031">
    <property type="match status" value="1"/>
</dbReference>
<dbReference type="Pfam" id="PF00035">
    <property type="entry name" value="dsrm"/>
    <property type="match status" value="2"/>
</dbReference>
<reference evidence="5 6" key="1">
    <citation type="submission" date="2014-04" db="EMBL/GenBank/DDBJ databases">
        <authorList>
            <consortium name="International Citrus Genome Consortium"/>
            <person name="Gmitter F."/>
            <person name="Chen C."/>
            <person name="Farmerie W."/>
            <person name="Harkins T."/>
            <person name="Desany B."/>
            <person name="Mohiuddin M."/>
            <person name="Kodira C."/>
            <person name="Borodovsky M."/>
            <person name="Lomsadze A."/>
            <person name="Burns P."/>
            <person name="Jenkins J."/>
            <person name="Prochnik S."/>
            <person name="Shu S."/>
            <person name="Chapman J."/>
            <person name="Pitluck S."/>
            <person name="Schmutz J."/>
            <person name="Rokhsar D."/>
        </authorList>
    </citation>
    <scope>NUCLEOTIDE SEQUENCE</scope>
</reference>
<dbReference type="SMART" id="SM00358">
    <property type="entry name" value="DSRM"/>
    <property type="match status" value="2"/>
</dbReference>
<evidence type="ECO:0000313" key="5">
    <source>
        <dbReference type="EMBL" id="KDO66307.1"/>
    </source>
</evidence>
<feature type="domain" description="DRBM" evidence="4">
    <location>
        <begin position="4"/>
        <end position="73"/>
    </location>
</feature>